<evidence type="ECO:0000313" key="1">
    <source>
        <dbReference type="WBParaSite" id="MCU_010528-RA"/>
    </source>
</evidence>
<dbReference type="AlphaFoldDB" id="A0A5K3FQN9"/>
<dbReference type="SUPFAM" id="SSF55797">
    <property type="entry name" value="PR-1-like"/>
    <property type="match status" value="1"/>
</dbReference>
<reference evidence="1" key="1">
    <citation type="submission" date="2019-11" db="UniProtKB">
        <authorList>
            <consortium name="WormBaseParasite"/>
        </authorList>
    </citation>
    <scope>IDENTIFICATION</scope>
</reference>
<name>A0A5K3FQN9_MESCO</name>
<dbReference type="Gene3D" id="3.40.33.10">
    <property type="entry name" value="CAP"/>
    <property type="match status" value="1"/>
</dbReference>
<accession>A0A5K3FQN9</accession>
<organism evidence="1">
    <name type="scientific">Mesocestoides corti</name>
    <name type="common">Flatworm</name>
    <dbReference type="NCBI Taxonomy" id="53468"/>
    <lineage>
        <taxon>Eukaryota</taxon>
        <taxon>Metazoa</taxon>
        <taxon>Spiralia</taxon>
        <taxon>Lophotrochozoa</taxon>
        <taxon>Platyhelminthes</taxon>
        <taxon>Cestoda</taxon>
        <taxon>Eucestoda</taxon>
        <taxon>Cyclophyllidea</taxon>
        <taxon>Mesocestoididae</taxon>
        <taxon>Mesocestoides</taxon>
    </lineage>
</organism>
<protein>
    <submittedName>
        <fullName evidence="1">SCP domain-containing protein</fullName>
    </submittedName>
</protein>
<sequence length="103" mass="11104">MVWATAAQVGCSSKACPNGFDASKSRYALVCIYKLSDALLVKGPYESGKSCSRCPDGYGCQRNQCYRDTQTTTATAITTTSTGTVLSTIETIMFPMLLLHCLE</sequence>
<dbReference type="InterPro" id="IPR035940">
    <property type="entry name" value="CAP_sf"/>
</dbReference>
<proteinExistence type="predicted"/>
<dbReference type="WBParaSite" id="MCU_010528-RA">
    <property type="protein sequence ID" value="MCU_010528-RA"/>
    <property type="gene ID" value="MCU_010528"/>
</dbReference>